<accession>A0A9P5Y6C0</accession>
<dbReference type="EMBL" id="MU150262">
    <property type="protein sequence ID" value="KAF9463489.1"/>
    <property type="molecule type" value="Genomic_DNA"/>
</dbReference>
<dbReference type="Proteomes" id="UP000807353">
    <property type="component" value="Unassembled WGS sequence"/>
</dbReference>
<protein>
    <submittedName>
        <fullName evidence="2">Uncharacterized protein</fullName>
    </submittedName>
</protein>
<sequence length="189" mass="20721">MGGLALVLMAMLLLYIYFDRKKKRRELRKASAADFPVQYSSVLQREQLRDPRTFSLHKRVPSRPHSPADVSGNPAVKAPHSTSSSNTTDMAQHIFTKGRSNFGNIDIGTAEVESSTGTTNTSAILSNSDLRARQLDLERRLQDAQRGLRAIGIDSQGDPANANSPLAMAHTRQHAQGGVEEPPPEYSAR</sequence>
<organism evidence="2 3">
    <name type="scientific">Collybia nuda</name>
    <dbReference type="NCBI Taxonomy" id="64659"/>
    <lineage>
        <taxon>Eukaryota</taxon>
        <taxon>Fungi</taxon>
        <taxon>Dikarya</taxon>
        <taxon>Basidiomycota</taxon>
        <taxon>Agaricomycotina</taxon>
        <taxon>Agaricomycetes</taxon>
        <taxon>Agaricomycetidae</taxon>
        <taxon>Agaricales</taxon>
        <taxon>Tricholomatineae</taxon>
        <taxon>Clitocybaceae</taxon>
        <taxon>Collybia</taxon>
    </lineage>
</organism>
<dbReference type="AlphaFoldDB" id="A0A9P5Y6C0"/>
<feature type="region of interest" description="Disordered" evidence="1">
    <location>
        <begin position="150"/>
        <end position="189"/>
    </location>
</feature>
<feature type="region of interest" description="Disordered" evidence="1">
    <location>
        <begin position="50"/>
        <end position="88"/>
    </location>
</feature>
<evidence type="ECO:0000313" key="3">
    <source>
        <dbReference type="Proteomes" id="UP000807353"/>
    </source>
</evidence>
<evidence type="ECO:0000256" key="1">
    <source>
        <dbReference type="SAM" id="MobiDB-lite"/>
    </source>
</evidence>
<proteinExistence type="predicted"/>
<comment type="caution">
    <text evidence="2">The sequence shown here is derived from an EMBL/GenBank/DDBJ whole genome shotgun (WGS) entry which is preliminary data.</text>
</comment>
<reference evidence="2" key="1">
    <citation type="submission" date="2020-11" db="EMBL/GenBank/DDBJ databases">
        <authorList>
            <consortium name="DOE Joint Genome Institute"/>
            <person name="Ahrendt S."/>
            <person name="Riley R."/>
            <person name="Andreopoulos W."/>
            <person name="Labutti K."/>
            <person name="Pangilinan J."/>
            <person name="Ruiz-Duenas F.J."/>
            <person name="Barrasa J.M."/>
            <person name="Sanchez-Garcia M."/>
            <person name="Camarero S."/>
            <person name="Miyauchi S."/>
            <person name="Serrano A."/>
            <person name="Linde D."/>
            <person name="Babiker R."/>
            <person name="Drula E."/>
            <person name="Ayuso-Fernandez I."/>
            <person name="Pacheco R."/>
            <person name="Padilla G."/>
            <person name="Ferreira P."/>
            <person name="Barriuso J."/>
            <person name="Kellner H."/>
            <person name="Castanera R."/>
            <person name="Alfaro M."/>
            <person name="Ramirez L."/>
            <person name="Pisabarro A.G."/>
            <person name="Kuo A."/>
            <person name="Tritt A."/>
            <person name="Lipzen A."/>
            <person name="He G."/>
            <person name="Yan M."/>
            <person name="Ng V."/>
            <person name="Cullen D."/>
            <person name="Martin F."/>
            <person name="Rosso M.-N."/>
            <person name="Henrissat B."/>
            <person name="Hibbett D."/>
            <person name="Martinez A.T."/>
            <person name="Grigoriev I.V."/>
        </authorList>
    </citation>
    <scope>NUCLEOTIDE SEQUENCE</scope>
    <source>
        <strain evidence="2">CBS 247.69</strain>
    </source>
</reference>
<keyword evidence="3" id="KW-1185">Reference proteome</keyword>
<name>A0A9P5Y6C0_9AGAR</name>
<gene>
    <name evidence="2" type="ORF">BDZ94DRAFT_1258941</name>
</gene>
<evidence type="ECO:0000313" key="2">
    <source>
        <dbReference type="EMBL" id="KAF9463489.1"/>
    </source>
</evidence>